<comment type="caution">
    <text evidence="2">The sequence shown here is derived from an EMBL/GenBank/DDBJ whole genome shotgun (WGS) entry which is preliminary data.</text>
</comment>
<dbReference type="InterPro" id="IPR001245">
    <property type="entry name" value="Ser-Thr/Tyr_kinase_cat_dom"/>
</dbReference>
<dbReference type="SUPFAM" id="SSF56112">
    <property type="entry name" value="Protein kinase-like (PK-like)"/>
    <property type="match status" value="1"/>
</dbReference>
<dbReference type="AlphaFoldDB" id="A0A392VUM2"/>
<protein>
    <submittedName>
        <fullName evidence="2">Putative serine/threonine-protein kinase</fullName>
    </submittedName>
</protein>
<name>A0A392VUM2_9FABA</name>
<sequence length="53" mass="6148">GKLQDGRRVAVKMLNEYIHNRNALFMTEVQNLAKLSHPNLVHFAQKQHTYACL</sequence>
<organism evidence="2 3">
    <name type="scientific">Trifolium medium</name>
    <dbReference type="NCBI Taxonomy" id="97028"/>
    <lineage>
        <taxon>Eukaryota</taxon>
        <taxon>Viridiplantae</taxon>
        <taxon>Streptophyta</taxon>
        <taxon>Embryophyta</taxon>
        <taxon>Tracheophyta</taxon>
        <taxon>Spermatophyta</taxon>
        <taxon>Magnoliopsida</taxon>
        <taxon>eudicotyledons</taxon>
        <taxon>Gunneridae</taxon>
        <taxon>Pentapetalae</taxon>
        <taxon>rosids</taxon>
        <taxon>fabids</taxon>
        <taxon>Fabales</taxon>
        <taxon>Fabaceae</taxon>
        <taxon>Papilionoideae</taxon>
        <taxon>50 kb inversion clade</taxon>
        <taxon>NPAAA clade</taxon>
        <taxon>Hologalegina</taxon>
        <taxon>IRL clade</taxon>
        <taxon>Trifolieae</taxon>
        <taxon>Trifolium</taxon>
    </lineage>
</organism>
<keyword evidence="2" id="KW-0808">Transferase</keyword>
<dbReference type="Proteomes" id="UP000265520">
    <property type="component" value="Unassembled WGS sequence"/>
</dbReference>
<reference evidence="2 3" key="1">
    <citation type="journal article" date="2018" name="Front. Plant Sci.">
        <title>Red Clover (Trifolium pratense) and Zigzag Clover (T. medium) - A Picture of Genomic Similarities and Differences.</title>
        <authorList>
            <person name="Dluhosova J."/>
            <person name="Istvanek J."/>
            <person name="Nedelnik J."/>
            <person name="Repkova J."/>
        </authorList>
    </citation>
    <scope>NUCLEOTIDE SEQUENCE [LARGE SCALE GENOMIC DNA]</scope>
    <source>
        <strain evidence="3">cv. 10/8</strain>
        <tissue evidence="2">Leaf</tissue>
    </source>
</reference>
<feature type="non-terminal residue" evidence="2">
    <location>
        <position position="1"/>
    </location>
</feature>
<evidence type="ECO:0000259" key="1">
    <source>
        <dbReference type="Pfam" id="PF07714"/>
    </source>
</evidence>
<keyword evidence="3" id="KW-1185">Reference proteome</keyword>
<accession>A0A392VUM2</accession>
<dbReference type="Pfam" id="PF07714">
    <property type="entry name" value="PK_Tyr_Ser-Thr"/>
    <property type="match status" value="1"/>
</dbReference>
<keyword evidence="2" id="KW-0418">Kinase</keyword>
<evidence type="ECO:0000313" key="2">
    <source>
        <dbReference type="EMBL" id="MCI90415.1"/>
    </source>
</evidence>
<dbReference type="InterPro" id="IPR011009">
    <property type="entry name" value="Kinase-like_dom_sf"/>
</dbReference>
<proteinExistence type="predicted"/>
<dbReference type="GO" id="GO:0004672">
    <property type="term" value="F:protein kinase activity"/>
    <property type="evidence" value="ECO:0007669"/>
    <property type="project" value="InterPro"/>
</dbReference>
<feature type="domain" description="Serine-threonine/tyrosine-protein kinase catalytic" evidence="1">
    <location>
        <begin position="5"/>
        <end position="44"/>
    </location>
</feature>
<evidence type="ECO:0000313" key="3">
    <source>
        <dbReference type="Proteomes" id="UP000265520"/>
    </source>
</evidence>
<dbReference type="EMBL" id="LXQA011244024">
    <property type="protein sequence ID" value="MCI90415.1"/>
    <property type="molecule type" value="Genomic_DNA"/>
</dbReference>
<dbReference type="Gene3D" id="3.30.200.20">
    <property type="entry name" value="Phosphorylase Kinase, domain 1"/>
    <property type="match status" value="1"/>
</dbReference>